<accession>A0A4R3IB90</accession>
<dbReference type="EMBL" id="SLZR01000001">
    <property type="protein sequence ID" value="TCS43879.1"/>
    <property type="molecule type" value="Genomic_DNA"/>
</dbReference>
<gene>
    <name evidence="2" type="ORF">BCF53_101222</name>
</gene>
<organism evidence="2 3">
    <name type="scientific">Reinekea marinisedimentorum</name>
    <dbReference type="NCBI Taxonomy" id="230495"/>
    <lineage>
        <taxon>Bacteria</taxon>
        <taxon>Pseudomonadati</taxon>
        <taxon>Pseudomonadota</taxon>
        <taxon>Gammaproteobacteria</taxon>
        <taxon>Oceanospirillales</taxon>
        <taxon>Saccharospirillaceae</taxon>
        <taxon>Reinekea</taxon>
    </lineage>
</organism>
<dbReference type="Gene3D" id="3.40.50.1820">
    <property type="entry name" value="alpha/beta hydrolase"/>
    <property type="match status" value="1"/>
</dbReference>
<name>A0A4R3IB90_9GAMM</name>
<dbReference type="PANTHER" id="PTHR36513">
    <property type="entry name" value="ABC TRANSMEMBRANE TYPE-1 DOMAIN-CONTAINING PROTEIN"/>
    <property type="match status" value="1"/>
</dbReference>
<evidence type="ECO:0000256" key="1">
    <source>
        <dbReference type="SAM" id="SignalP"/>
    </source>
</evidence>
<comment type="caution">
    <text evidence="2">The sequence shown here is derived from an EMBL/GenBank/DDBJ whole genome shotgun (WGS) entry which is preliminary data.</text>
</comment>
<keyword evidence="3" id="KW-1185">Reference proteome</keyword>
<evidence type="ECO:0000313" key="3">
    <source>
        <dbReference type="Proteomes" id="UP000295793"/>
    </source>
</evidence>
<dbReference type="OrthoDB" id="334507at2"/>
<dbReference type="PANTHER" id="PTHR36513:SF1">
    <property type="entry name" value="TRANSMEMBRANE PROTEIN"/>
    <property type="match status" value="1"/>
</dbReference>
<feature type="signal peptide" evidence="1">
    <location>
        <begin position="1"/>
        <end position="21"/>
    </location>
</feature>
<keyword evidence="1" id="KW-0732">Signal</keyword>
<dbReference type="RefSeq" id="WP_132699007.1">
    <property type="nucleotide sequence ID" value="NZ_SLZR01000001.1"/>
</dbReference>
<evidence type="ECO:0000313" key="2">
    <source>
        <dbReference type="EMBL" id="TCS43879.1"/>
    </source>
</evidence>
<reference evidence="2 3" key="1">
    <citation type="submission" date="2019-03" db="EMBL/GenBank/DDBJ databases">
        <title>Genomic Encyclopedia of Archaeal and Bacterial Type Strains, Phase II (KMG-II): from individual species to whole genera.</title>
        <authorList>
            <person name="Goeker M."/>
        </authorList>
    </citation>
    <scope>NUCLEOTIDE SEQUENCE [LARGE SCALE GENOMIC DNA]</scope>
    <source>
        <strain evidence="2 3">DSM 15388</strain>
    </source>
</reference>
<dbReference type="InterPro" id="IPR029058">
    <property type="entry name" value="AB_hydrolase_fold"/>
</dbReference>
<protein>
    <submittedName>
        <fullName evidence="2">Esterase/lipase superfamily enzyme</fullName>
    </submittedName>
</protein>
<proteinExistence type="predicted"/>
<dbReference type="InterPro" id="IPR010297">
    <property type="entry name" value="DUF900_hydrolase"/>
</dbReference>
<feature type="chain" id="PRO_5020423090" evidence="1">
    <location>
        <begin position="22"/>
        <end position="365"/>
    </location>
</feature>
<sequence>MHRLWLPVCLTVLICSCAQYARPINTSADTRYSEVPVFFATNRNDTNDDNLNKRFGEYRSAPKYGIGTVAIPDDYPKAKQENYMRWNLILTRDPEEQPAVLDISRYKSTEHFRQINQQLQESTDKTLLFFIHGFNVPFERIIRISAKLAYDLEIDGAVSFFSWPSEHNATRYSADEGHLLWAQSDINWYVDQLFRQTSAEQIIFMAHSMGSRAMVNAIIEQFENHPEDIARSAALVFMAPDIDATVFSRDYAPQLTDFGIPVSLYVSSDDIALSVSRVLHRYPRAGEAGPDIVIVPGIDTIDATDSDADFLGHEYYFQGAQTIMDLYLWLAEGMPPELRGLEPVETERGTYWKIVPAPNADSPEP</sequence>
<dbReference type="PROSITE" id="PS51257">
    <property type="entry name" value="PROKAR_LIPOPROTEIN"/>
    <property type="match status" value="1"/>
</dbReference>
<dbReference type="AlphaFoldDB" id="A0A4R3IB90"/>
<dbReference type="Proteomes" id="UP000295793">
    <property type="component" value="Unassembled WGS sequence"/>
</dbReference>
<dbReference type="Pfam" id="PF05990">
    <property type="entry name" value="DUF900"/>
    <property type="match status" value="1"/>
</dbReference>
<dbReference type="SUPFAM" id="SSF53474">
    <property type="entry name" value="alpha/beta-Hydrolases"/>
    <property type="match status" value="1"/>
</dbReference>